<evidence type="ECO:0008006" key="4">
    <source>
        <dbReference type="Google" id="ProtNLM"/>
    </source>
</evidence>
<evidence type="ECO:0000313" key="3">
    <source>
        <dbReference type="EMBL" id="JAV88094.1"/>
    </source>
</evidence>
<keyword evidence="2" id="KW-1133">Transmembrane helix</keyword>
<sequence>MHDTNALVKKRHFPLQSDFYHFHLFFLTDIFLCIYLCIKSMPHNGNLTWSVIKFPEENSVSVVPTSWLHGNICFWPPYNRKLLQDAIEKGDPPDKEVWQQFQFLPLRNNIFDNFKEAERKSRKATITSDLDSQMEDHPEHITSKRKRKIRKMSSSDNDSSGDDEDMRRKLPKPPQPNLHKQSVFSQHSSNQVLQTFTDSEEFGNNDITDAVNTSFPEGFRDVRPLSSNSNNNGYSTTITSKSTQVDKNNVGDITEYLKMILRKQNILQCMVADMNTKLQNIENSIQSNKQADDKNESDYDSSLFVLIENLPINSNETLKEVEDFLSDEKKLNDAVREISKLGGNTAYEFILRVTKKLITDRFAGNEFSFLGRKKKNDS</sequence>
<keyword evidence="2" id="KW-0812">Transmembrane</keyword>
<accession>A0A1Y1MQZ7</accession>
<feature type="compositionally biased region" description="Polar residues" evidence="1">
    <location>
        <begin position="178"/>
        <end position="197"/>
    </location>
</feature>
<organism evidence="3">
    <name type="scientific">Photinus pyralis</name>
    <name type="common">Common eastern firefly</name>
    <name type="synonym">Lampyris pyralis</name>
    <dbReference type="NCBI Taxonomy" id="7054"/>
    <lineage>
        <taxon>Eukaryota</taxon>
        <taxon>Metazoa</taxon>
        <taxon>Ecdysozoa</taxon>
        <taxon>Arthropoda</taxon>
        <taxon>Hexapoda</taxon>
        <taxon>Insecta</taxon>
        <taxon>Pterygota</taxon>
        <taxon>Neoptera</taxon>
        <taxon>Endopterygota</taxon>
        <taxon>Coleoptera</taxon>
        <taxon>Polyphaga</taxon>
        <taxon>Elateriformia</taxon>
        <taxon>Elateroidea</taxon>
        <taxon>Lampyridae</taxon>
        <taxon>Lampyrinae</taxon>
        <taxon>Photinus</taxon>
    </lineage>
</organism>
<dbReference type="PANTHER" id="PTHR34153">
    <property type="entry name" value="SI:CH211-262H13.3-RELATED-RELATED"/>
    <property type="match status" value="1"/>
</dbReference>
<dbReference type="EMBL" id="GEZM01023973">
    <property type="protein sequence ID" value="JAV88094.1"/>
    <property type="molecule type" value="Transcribed_RNA"/>
</dbReference>
<reference evidence="3" key="1">
    <citation type="journal article" date="2016" name="Sci. Rep.">
        <title>Molecular characterization of firefly nuptial gifts: a multi-omics approach sheds light on postcopulatory sexual selection.</title>
        <authorList>
            <person name="Al-Wathiqui N."/>
            <person name="Fallon T.R."/>
            <person name="South A."/>
            <person name="Weng J.K."/>
            <person name="Lewis S.M."/>
        </authorList>
    </citation>
    <scope>NUCLEOTIDE SEQUENCE</scope>
</reference>
<keyword evidence="2" id="KW-0472">Membrane</keyword>
<evidence type="ECO:0000256" key="2">
    <source>
        <dbReference type="SAM" id="Phobius"/>
    </source>
</evidence>
<name>A0A1Y1MQZ7_PHOPY</name>
<evidence type="ECO:0000256" key="1">
    <source>
        <dbReference type="SAM" id="MobiDB-lite"/>
    </source>
</evidence>
<dbReference type="PANTHER" id="PTHR34153:SF2">
    <property type="entry name" value="SI:CH211-262H13.3-RELATED"/>
    <property type="match status" value="1"/>
</dbReference>
<feature type="region of interest" description="Disordered" evidence="1">
    <location>
        <begin position="122"/>
        <end position="239"/>
    </location>
</feature>
<dbReference type="EMBL" id="GEZM01023969">
    <property type="protein sequence ID" value="JAV88098.1"/>
    <property type="molecule type" value="Transcribed_RNA"/>
</dbReference>
<dbReference type="EMBL" id="GEZM01023971">
    <property type="protein sequence ID" value="JAV88096.1"/>
    <property type="molecule type" value="Transcribed_RNA"/>
</dbReference>
<protein>
    <recommendedName>
        <fullName evidence="4">DUF4806 domain-containing protein</fullName>
    </recommendedName>
</protein>
<dbReference type="AlphaFoldDB" id="A0A1Y1MQZ7"/>
<feature type="compositionally biased region" description="Polar residues" evidence="1">
    <location>
        <begin position="205"/>
        <end position="215"/>
    </location>
</feature>
<proteinExistence type="predicted"/>
<feature type="transmembrane region" description="Helical" evidence="2">
    <location>
        <begin position="20"/>
        <end position="38"/>
    </location>
</feature>